<dbReference type="AlphaFoldDB" id="A0A225UMS0"/>
<dbReference type="EMBL" id="NBNE01014587">
    <property type="protein sequence ID" value="OWY94305.1"/>
    <property type="molecule type" value="Genomic_DNA"/>
</dbReference>
<comment type="caution">
    <text evidence="2">The sequence shown here is derived from an EMBL/GenBank/DDBJ whole genome shotgun (WGS) entry which is preliminary data.</text>
</comment>
<feature type="compositionally biased region" description="Polar residues" evidence="1">
    <location>
        <begin position="70"/>
        <end position="85"/>
    </location>
</feature>
<evidence type="ECO:0000313" key="3">
    <source>
        <dbReference type="Proteomes" id="UP000198211"/>
    </source>
</evidence>
<dbReference type="OrthoDB" id="109185at2759"/>
<evidence type="ECO:0000313" key="2">
    <source>
        <dbReference type="EMBL" id="OWY94305.1"/>
    </source>
</evidence>
<reference evidence="3" key="1">
    <citation type="submission" date="2017-03" db="EMBL/GenBank/DDBJ databases">
        <title>Phytopthora megakarya and P. palmivora, two closely related causual agents of cacao black pod achieved similar genome size and gene model numbers by different mechanisms.</title>
        <authorList>
            <person name="Ali S."/>
            <person name="Shao J."/>
            <person name="Larry D.J."/>
            <person name="Kronmiller B."/>
            <person name="Shen D."/>
            <person name="Strem M.D."/>
            <person name="Melnick R.L."/>
            <person name="Guiltinan M.J."/>
            <person name="Tyler B.M."/>
            <person name="Meinhardt L.W."/>
            <person name="Bailey B.A."/>
        </authorList>
    </citation>
    <scope>NUCLEOTIDE SEQUENCE [LARGE SCALE GENOMIC DNA]</scope>
    <source>
        <strain evidence="3">zdho120</strain>
    </source>
</reference>
<keyword evidence="3" id="KW-1185">Reference proteome</keyword>
<name>A0A225UMS0_9STRA</name>
<feature type="compositionally biased region" description="Basic residues" evidence="1">
    <location>
        <begin position="99"/>
        <end position="109"/>
    </location>
</feature>
<feature type="region of interest" description="Disordered" evidence="1">
    <location>
        <begin position="55"/>
        <end position="112"/>
    </location>
</feature>
<feature type="non-terminal residue" evidence="2">
    <location>
        <position position="1"/>
    </location>
</feature>
<protein>
    <submittedName>
        <fullName evidence="2">Plasma membrane protein</fullName>
    </submittedName>
</protein>
<dbReference type="Proteomes" id="UP000198211">
    <property type="component" value="Unassembled WGS sequence"/>
</dbReference>
<gene>
    <name evidence="2" type="ORF">PHMEG_00036002</name>
</gene>
<accession>A0A225UMS0</accession>
<proteinExistence type="predicted"/>
<sequence length="159" mass="18445">ICDVNSNRVQGSTGKADWFDLSKHERKELREFYRIKSPNISQQIYSELDSFLSDQPDTTPLAASFPAQPRFSTDDAQPSGNSSVFGDNETDTSADRHNTGRKNNKRKRSDKYEKLREVLDQRSEATLAQARLLHDEELTQRRQQHVEHMKLMRAFLDKF</sequence>
<evidence type="ECO:0000256" key="1">
    <source>
        <dbReference type="SAM" id="MobiDB-lite"/>
    </source>
</evidence>
<organism evidence="2 3">
    <name type="scientific">Phytophthora megakarya</name>
    <dbReference type="NCBI Taxonomy" id="4795"/>
    <lineage>
        <taxon>Eukaryota</taxon>
        <taxon>Sar</taxon>
        <taxon>Stramenopiles</taxon>
        <taxon>Oomycota</taxon>
        <taxon>Peronosporomycetes</taxon>
        <taxon>Peronosporales</taxon>
        <taxon>Peronosporaceae</taxon>
        <taxon>Phytophthora</taxon>
    </lineage>
</organism>